<dbReference type="GO" id="GO:0016746">
    <property type="term" value="F:acyltransferase activity"/>
    <property type="evidence" value="ECO:0007669"/>
    <property type="project" value="UniProtKB-KW"/>
</dbReference>
<keyword evidence="3" id="KW-0808">Transferase</keyword>
<feature type="transmembrane region" description="Helical" evidence="1">
    <location>
        <begin position="44"/>
        <end position="64"/>
    </location>
</feature>
<keyword evidence="1" id="KW-0812">Transmembrane</keyword>
<evidence type="ECO:0000313" key="4">
    <source>
        <dbReference type="Proteomes" id="UP000612680"/>
    </source>
</evidence>
<dbReference type="EMBL" id="CP056775">
    <property type="protein sequence ID" value="QRR00991.1"/>
    <property type="molecule type" value="Genomic_DNA"/>
</dbReference>
<keyword evidence="4" id="KW-1185">Reference proteome</keyword>
<reference evidence="3 4" key="1">
    <citation type="submission" date="2020-06" db="EMBL/GenBank/DDBJ databases">
        <title>Dyadobacter sandarakinus sp. nov., isolated from the soil of the Arctic Yellow River Station.</title>
        <authorList>
            <person name="Zhang Y."/>
            <person name="Peng F."/>
        </authorList>
    </citation>
    <scope>NUCLEOTIDE SEQUENCE [LARGE SCALE GENOMIC DNA]</scope>
    <source>
        <strain evidence="3 4">Q3-56</strain>
    </source>
</reference>
<sequence length="379" mass="43369">MHIIYKRGHNSSLDGIRGAAVVLVVIFHCFENTLPEPFRSLTDFGWIGVDLFFVLSGFLITGILTDTRGQENYFGNFFAKRALRIFPLYYLTIIIFFGLLQIPAVTRHHPAFNPAHLQSAGYFFTFTQNLYFAYNGWGVTDIMNHFWSLAVEEQFYLVWPFVVYSLSNGQLLLACALLVCTSLGIRNAHADSDFSYVFTLARVDALAIGGMLAILIRTRSQVLNRLVLPVFAVASVIILWIACSTGYLHFRNVYFVRGGYTLLALCFAGIIAMVFDTGKTGRFVNAVFSTLALRFLGKYSYGIYIYHWIFYKVFFQYYEARYGLSRWYLLPFLGFVLVFSVLSYHYFESYFLRFKDRFNAGRSIEPSPASQDKSAINLS</sequence>
<keyword evidence="1" id="KW-1133">Transmembrane helix</keyword>
<accession>A0ABX7I4G5</accession>
<gene>
    <name evidence="3" type="ORF">HWI92_08800</name>
</gene>
<dbReference type="PANTHER" id="PTHR23028:SF53">
    <property type="entry name" value="ACYL_TRANSF_3 DOMAIN-CONTAINING PROTEIN"/>
    <property type="match status" value="1"/>
</dbReference>
<evidence type="ECO:0000313" key="3">
    <source>
        <dbReference type="EMBL" id="QRR00991.1"/>
    </source>
</evidence>
<keyword evidence="1" id="KW-0472">Membrane</keyword>
<dbReference type="InterPro" id="IPR002656">
    <property type="entry name" value="Acyl_transf_3_dom"/>
</dbReference>
<name>A0ABX7I4G5_9BACT</name>
<feature type="transmembrane region" description="Helical" evidence="1">
    <location>
        <begin position="155"/>
        <end position="184"/>
    </location>
</feature>
<protein>
    <submittedName>
        <fullName evidence="3">Acyltransferase</fullName>
    </submittedName>
</protein>
<feature type="transmembrane region" description="Helical" evidence="1">
    <location>
        <begin position="85"/>
        <end position="104"/>
    </location>
</feature>
<dbReference type="PANTHER" id="PTHR23028">
    <property type="entry name" value="ACETYLTRANSFERASE"/>
    <property type="match status" value="1"/>
</dbReference>
<feature type="domain" description="Acyltransferase 3" evidence="2">
    <location>
        <begin position="11"/>
        <end position="344"/>
    </location>
</feature>
<keyword evidence="3" id="KW-0012">Acyltransferase</keyword>
<evidence type="ECO:0000256" key="1">
    <source>
        <dbReference type="SAM" id="Phobius"/>
    </source>
</evidence>
<dbReference type="Pfam" id="PF01757">
    <property type="entry name" value="Acyl_transf_3"/>
    <property type="match status" value="1"/>
</dbReference>
<evidence type="ECO:0000259" key="2">
    <source>
        <dbReference type="Pfam" id="PF01757"/>
    </source>
</evidence>
<dbReference type="Proteomes" id="UP000612680">
    <property type="component" value="Chromosome"/>
</dbReference>
<feature type="transmembrane region" description="Helical" evidence="1">
    <location>
        <begin position="327"/>
        <end position="347"/>
    </location>
</feature>
<dbReference type="InterPro" id="IPR050879">
    <property type="entry name" value="Acyltransferase_3"/>
</dbReference>
<feature type="transmembrane region" description="Helical" evidence="1">
    <location>
        <begin position="254"/>
        <end position="275"/>
    </location>
</feature>
<feature type="transmembrane region" description="Helical" evidence="1">
    <location>
        <begin position="228"/>
        <end position="248"/>
    </location>
</feature>
<proteinExistence type="predicted"/>
<feature type="transmembrane region" description="Helical" evidence="1">
    <location>
        <begin position="287"/>
        <end position="307"/>
    </location>
</feature>
<dbReference type="RefSeq" id="WP_204662840.1">
    <property type="nucleotide sequence ID" value="NZ_CP056775.1"/>
</dbReference>
<feature type="transmembrane region" description="Helical" evidence="1">
    <location>
        <begin position="196"/>
        <end position="216"/>
    </location>
</feature>
<organism evidence="3 4">
    <name type="scientific">Dyadobacter sandarakinus</name>
    <dbReference type="NCBI Taxonomy" id="2747268"/>
    <lineage>
        <taxon>Bacteria</taxon>
        <taxon>Pseudomonadati</taxon>
        <taxon>Bacteroidota</taxon>
        <taxon>Cytophagia</taxon>
        <taxon>Cytophagales</taxon>
        <taxon>Spirosomataceae</taxon>
        <taxon>Dyadobacter</taxon>
    </lineage>
</organism>